<keyword evidence="2" id="KW-0472">Membrane</keyword>
<dbReference type="InterPro" id="IPR007111">
    <property type="entry name" value="NACHT_NTPase"/>
</dbReference>
<feature type="region of interest" description="Disordered" evidence="1">
    <location>
        <begin position="927"/>
        <end position="993"/>
    </location>
</feature>
<feature type="compositionally biased region" description="Basic and acidic residues" evidence="1">
    <location>
        <begin position="944"/>
        <end position="959"/>
    </location>
</feature>
<evidence type="ECO:0000256" key="1">
    <source>
        <dbReference type="SAM" id="MobiDB-lite"/>
    </source>
</evidence>
<sequence length="993" mass="107177">MNPAGGRAAEPDGLDAGRVVQVLTTRRAGPGRRGSGYQVSGHAVLTAAHVVSDAVSVRLRFFTEDGGTTEVSGEPVWADAAMDIAVLRIARDTSAGGPGAAEVRPVRFAAITQPVECEALGFPRFRLRLDSASTDRDDPPWYRDSHHARGTTTPLSYLRAGSLEISVAPPEYDPEPDRSPWEGMSGAAVWSGGYVIGVVSEHHRFDGLGRFAASQVKRWYRLAPDRISALNDLIGLPADADRLTQLPQLSPPRPETPEPDDAPEVREAAGKLAREVSEQWRREGRWQRVGDPSPLAVRFGCTERNVFDHWANIRRAPFGTVAEPLPLDGRLDRIVEVYESVPSRRLVVLGEAGSGKTVLTLRFVLDRLKARAAGDRVPVIFGLGSWDPVTTSLDDWLCGQLVRDYPFLDAPAGKRGNLAGLLLDEDKILPVLDGFDEIASGLHGAALRALNRTTMPLLLTTRPAEYSRVVEDNGVLTEAAVIELADLTVDDYADYLHRGSRPVREGGEDSTAWQPVLARLREEPDGPGAANLAQVFATPLMVALARTVYRGTPGRRPSDLLDVRKFASPEALQEHLLAAFIPAVYDPTPTGRGTSRRRRRHPERAQRWLGYLAAHLHELDTRDLAWWELGTTMRLSSRMLVVGFLAALAFGVTTGIGNLPVDLLATEHGLGFALGRGLAVGLLHGLLAGLVFGFVYGFVSGGAPREPSRVRLQIFGGTRQTRDTFLPRSLLGLGFGLLFALVLVFLDRCLVAPLGFDDGLDGGLLGAILFPLELGLGAGLVLGIMAWLEAPIEIGSAVSASELLSTNRKNVVFHMLVWMLVIGIPAGLGFGLLSGPVGVLMPGPVRGLLAGLVFGIEAAFGGGLGYGLSFTAWGQWVALSRMWLPLTGRLPWAVIAFLDDAHRRGVLRQAGAVYQFRHARLQDHLTQVSQPHHAFRRSGSPGRADPEHTGNRPRPEGRLDSGNTRRSRPDGTHGGTTHGGANWLPGAGRESQG</sequence>
<dbReference type="Proteomes" id="UP000435837">
    <property type="component" value="Unassembled WGS sequence"/>
</dbReference>
<reference evidence="5" key="2">
    <citation type="submission" date="2022-10" db="EMBL/GenBank/DDBJ databases">
        <title>The complete genomes of actinobacterial strains from the NBC collection.</title>
        <authorList>
            <person name="Joergensen T.S."/>
            <person name="Alvarez Arevalo M."/>
            <person name="Sterndorff E.B."/>
            <person name="Faurdal D."/>
            <person name="Vuksanovic O."/>
            <person name="Mourched A.-S."/>
            <person name="Charusanti P."/>
            <person name="Shaw S."/>
            <person name="Blin K."/>
            <person name="Weber T."/>
        </authorList>
    </citation>
    <scope>NUCLEOTIDE SEQUENCE</scope>
    <source>
        <strain evidence="5">NBC_01256</strain>
    </source>
</reference>
<evidence type="ECO:0000313" key="4">
    <source>
        <dbReference type="EMBL" id="GFE09500.1"/>
    </source>
</evidence>
<dbReference type="InterPro" id="IPR043504">
    <property type="entry name" value="Peptidase_S1_PA_chymotrypsin"/>
</dbReference>
<feature type="transmembrane region" description="Helical" evidence="2">
    <location>
        <begin position="848"/>
        <end position="873"/>
    </location>
</feature>
<dbReference type="InterPro" id="IPR009003">
    <property type="entry name" value="Peptidase_S1_PA"/>
</dbReference>
<feature type="transmembrane region" description="Helical" evidence="2">
    <location>
        <begin position="639"/>
        <end position="661"/>
    </location>
</feature>
<dbReference type="RefSeq" id="WP_218039209.1">
    <property type="nucleotide sequence ID" value="NZ_BAAATH010000053.1"/>
</dbReference>
<dbReference type="Proteomes" id="UP001432292">
    <property type="component" value="Chromosome"/>
</dbReference>
<proteinExistence type="predicted"/>
<dbReference type="EMBL" id="BLIN01000005">
    <property type="protein sequence ID" value="GFE09500.1"/>
    <property type="molecule type" value="Genomic_DNA"/>
</dbReference>
<accession>A0A640SEL2</accession>
<dbReference type="Pfam" id="PF05729">
    <property type="entry name" value="NACHT"/>
    <property type="match status" value="1"/>
</dbReference>
<dbReference type="AlphaFoldDB" id="A0A640SEL2"/>
<dbReference type="InterPro" id="IPR027417">
    <property type="entry name" value="P-loop_NTPase"/>
</dbReference>
<name>A0A640SEL2_9ACTN</name>
<dbReference type="PROSITE" id="PS50837">
    <property type="entry name" value="NACHT"/>
    <property type="match status" value="1"/>
</dbReference>
<feature type="transmembrane region" description="Helical" evidence="2">
    <location>
        <begin position="681"/>
        <end position="704"/>
    </location>
</feature>
<feature type="transmembrane region" description="Helical" evidence="2">
    <location>
        <begin position="811"/>
        <end position="833"/>
    </location>
</feature>
<dbReference type="Gene3D" id="2.40.10.10">
    <property type="entry name" value="Trypsin-like serine proteases"/>
    <property type="match status" value="1"/>
</dbReference>
<keyword evidence="7" id="KW-1185">Reference proteome</keyword>
<dbReference type="SUPFAM" id="SSF50494">
    <property type="entry name" value="Trypsin-like serine proteases"/>
    <property type="match status" value="1"/>
</dbReference>
<feature type="transmembrane region" description="Helical" evidence="2">
    <location>
        <begin position="725"/>
        <end position="746"/>
    </location>
</feature>
<evidence type="ECO:0000259" key="3">
    <source>
        <dbReference type="PROSITE" id="PS50837"/>
    </source>
</evidence>
<evidence type="ECO:0000313" key="6">
    <source>
        <dbReference type="Proteomes" id="UP000435837"/>
    </source>
</evidence>
<dbReference type="EMBL" id="CP108473">
    <property type="protein sequence ID" value="WUS25753.1"/>
    <property type="molecule type" value="Genomic_DNA"/>
</dbReference>
<dbReference type="Pfam" id="PF13365">
    <property type="entry name" value="Trypsin_2"/>
    <property type="match status" value="1"/>
</dbReference>
<evidence type="ECO:0000313" key="5">
    <source>
        <dbReference type="EMBL" id="WUS25753.1"/>
    </source>
</evidence>
<keyword evidence="2" id="KW-1133">Transmembrane helix</keyword>
<dbReference type="Gene3D" id="3.40.50.300">
    <property type="entry name" value="P-loop containing nucleotide triphosphate hydrolases"/>
    <property type="match status" value="1"/>
</dbReference>
<feature type="transmembrane region" description="Helical" evidence="2">
    <location>
        <begin position="766"/>
        <end position="790"/>
    </location>
</feature>
<feature type="region of interest" description="Disordered" evidence="1">
    <location>
        <begin position="243"/>
        <end position="264"/>
    </location>
</feature>
<gene>
    <name evidence="5" type="ORF">OG727_27695</name>
    <name evidence="4" type="ORF">Scani_57680</name>
</gene>
<dbReference type="SUPFAM" id="SSF52540">
    <property type="entry name" value="P-loop containing nucleoside triphosphate hydrolases"/>
    <property type="match status" value="1"/>
</dbReference>
<feature type="transmembrane region" description="Helical" evidence="2">
    <location>
        <begin position="529"/>
        <end position="549"/>
    </location>
</feature>
<reference evidence="4 6" key="1">
    <citation type="submission" date="2019-12" db="EMBL/GenBank/DDBJ databases">
        <title>Whole genome shotgun sequence of Streptomyces caniferus NBRC 15389.</title>
        <authorList>
            <person name="Ichikawa N."/>
            <person name="Kimura A."/>
            <person name="Kitahashi Y."/>
            <person name="Komaki H."/>
            <person name="Tamura T."/>
        </authorList>
    </citation>
    <scope>NUCLEOTIDE SEQUENCE [LARGE SCALE GENOMIC DNA]</scope>
    <source>
        <strain evidence="4 6">NBRC 15389</strain>
    </source>
</reference>
<evidence type="ECO:0000256" key="2">
    <source>
        <dbReference type="SAM" id="Phobius"/>
    </source>
</evidence>
<evidence type="ECO:0000313" key="7">
    <source>
        <dbReference type="Proteomes" id="UP001432292"/>
    </source>
</evidence>
<keyword evidence="2" id="KW-0812">Transmembrane</keyword>
<feature type="domain" description="NACHT" evidence="3">
    <location>
        <begin position="344"/>
        <end position="463"/>
    </location>
</feature>
<organism evidence="4 6">
    <name type="scientific">Streptomyces caniferus</name>
    <dbReference type="NCBI Taxonomy" id="285557"/>
    <lineage>
        <taxon>Bacteria</taxon>
        <taxon>Bacillati</taxon>
        <taxon>Actinomycetota</taxon>
        <taxon>Actinomycetes</taxon>
        <taxon>Kitasatosporales</taxon>
        <taxon>Streptomycetaceae</taxon>
        <taxon>Streptomyces</taxon>
    </lineage>
</organism>
<protein>
    <submittedName>
        <fullName evidence="5">NACHT domain-containing protein</fullName>
    </submittedName>
</protein>